<gene>
    <name evidence="3" type="ORF">DM484_29655</name>
</gene>
<keyword evidence="1" id="KW-0472">Membrane</keyword>
<sequence length="188" mass="20968">MTLEGLIVQYGYLALFIGTYLEGETILIIAGYLAQDGMLDLTLVILAAWLGSFAGDQTFFFIGHFKGVRFLDRHPGMKNNAAKAFRLLHRNQIAVILGFRFLYGIRNVTPFIVGSSGFNPIRFFFLNCLGALVWAITFASLGYNLGNVAENILDDVEEYEKTILAIICVTALIWFLWLNRKGKGGASR</sequence>
<accession>A0A2W4QAH4</accession>
<feature type="transmembrane region" description="Helical" evidence="1">
    <location>
        <begin position="12"/>
        <end position="34"/>
    </location>
</feature>
<dbReference type="Proteomes" id="UP000249396">
    <property type="component" value="Unassembled WGS sequence"/>
</dbReference>
<keyword evidence="1" id="KW-0812">Transmembrane</keyword>
<dbReference type="InterPro" id="IPR032816">
    <property type="entry name" value="VTT_dom"/>
</dbReference>
<dbReference type="Pfam" id="PF09335">
    <property type="entry name" value="VTT_dom"/>
    <property type="match status" value="1"/>
</dbReference>
<evidence type="ECO:0000259" key="2">
    <source>
        <dbReference type="Pfam" id="PF09335"/>
    </source>
</evidence>
<dbReference type="PANTHER" id="PTHR42709">
    <property type="entry name" value="ALKALINE PHOSPHATASE LIKE PROTEIN"/>
    <property type="match status" value="1"/>
</dbReference>
<protein>
    <submittedName>
        <fullName evidence="3">DedA family protein</fullName>
    </submittedName>
</protein>
<proteinExistence type="predicted"/>
<dbReference type="PANTHER" id="PTHR42709:SF2">
    <property type="entry name" value="INNER MEMBRANE PROTEIN YOHD"/>
    <property type="match status" value="1"/>
</dbReference>
<name>A0A2W4QAH4_9GAMM</name>
<evidence type="ECO:0000256" key="1">
    <source>
        <dbReference type="SAM" id="Phobius"/>
    </source>
</evidence>
<organism evidence="3 4">
    <name type="scientific">Candidatus Methylumidiphilus alinenensis</name>
    <dbReference type="NCBI Taxonomy" id="2202197"/>
    <lineage>
        <taxon>Bacteria</taxon>
        <taxon>Pseudomonadati</taxon>
        <taxon>Pseudomonadota</taxon>
        <taxon>Gammaproteobacteria</taxon>
        <taxon>Methylococcales</taxon>
        <taxon>Candidatus Methylumidiphilus</taxon>
    </lineage>
</organism>
<comment type="caution">
    <text evidence="3">The sequence shown here is derived from an EMBL/GenBank/DDBJ whole genome shotgun (WGS) entry which is preliminary data.</text>
</comment>
<reference evidence="3 4" key="1">
    <citation type="journal article" date="2018" name="Aquat. Microb. Ecol.">
        <title>Gammaproteobacterial methanotrophs dominate.</title>
        <authorList>
            <person name="Rissanen A.J."/>
            <person name="Saarenheimo J."/>
            <person name="Tiirola M."/>
            <person name="Peura S."/>
            <person name="Aalto S.L."/>
            <person name="Karvinen A."/>
            <person name="Nykanen H."/>
        </authorList>
    </citation>
    <scope>NUCLEOTIDE SEQUENCE [LARGE SCALE GENOMIC DNA]</scope>
    <source>
        <strain evidence="3">AMbin10</strain>
    </source>
</reference>
<evidence type="ECO:0000313" key="3">
    <source>
        <dbReference type="EMBL" id="PZN69465.1"/>
    </source>
</evidence>
<feature type="domain" description="VTT" evidence="2">
    <location>
        <begin position="23"/>
        <end position="143"/>
    </location>
</feature>
<keyword evidence="1" id="KW-1133">Transmembrane helix</keyword>
<evidence type="ECO:0000313" key="4">
    <source>
        <dbReference type="Proteomes" id="UP000249396"/>
    </source>
</evidence>
<dbReference type="InterPro" id="IPR051311">
    <property type="entry name" value="DedA_domain"/>
</dbReference>
<feature type="transmembrane region" description="Helical" evidence="1">
    <location>
        <begin position="124"/>
        <end position="143"/>
    </location>
</feature>
<feature type="transmembrane region" description="Helical" evidence="1">
    <location>
        <begin position="163"/>
        <end position="179"/>
    </location>
</feature>
<feature type="transmembrane region" description="Helical" evidence="1">
    <location>
        <begin position="41"/>
        <end position="64"/>
    </location>
</feature>
<dbReference type="AlphaFoldDB" id="A0A2W4QAH4"/>
<dbReference type="EMBL" id="QJPH01000576">
    <property type="protein sequence ID" value="PZN69465.1"/>
    <property type="molecule type" value="Genomic_DNA"/>
</dbReference>
<dbReference type="GO" id="GO:0005886">
    <property type="term" value="C:plasma membrane"/>
    <property type="evidence" value="ECO:0007669"/>
    <property type="project" value="UniProtKB-ARBA"/>
</dbReference>